<keyword evidence="3" id="KW-1185">Reference proteome</keyword>
<dbReference type="Proteomes" id="UP000030645">
    <property type="component" value="Unassembled WGS sequence"/>
</dbReference>
<dbReference type="EMBL" id="KE344566">
    <property type="protein sequence ID" value="EXB67666.1"/>
    <property type="molecule type" value="Genomic_DNA"/>
</dbReference>
<evidence type="ECO:0000313" key="2">
    <source>
        <dbReference type="EMBL" id="EXB67666.1"/>
    </source>
</evidence>
<evidence type="ECO:0000313" key="3">
    <source>
        <dbReference type="Proteomes" id="UP000030645"/>
    </source>
</evidence>
<feature type="compositionally biased region" description="Polar residues" evidence="1">
    <location>
        <begin position="200"/>
        <end position="210"/>
    </location>
</feature>
<proteinExistence type="predicted"/>
<organism evidence="2 3">
    <name type="scientific">Morus notabilis</name>
    <dbReference type="NCBI Taxonomy" id="981085"/>
    <lineage>
        <taxon>Eukaryota</taxon>
        <taxon>Viridiplantae</taxon>
        <taxon>Streptophyta</taxon>
        <taxon>Embryophyta</taxon>
        <taxon>Tracheophyta</taxon>
        <taxon>Spermatophyta</taxon>
        <taxon>Magnoliopsida</taxon>
        <taxon>eudicotyledons</taxon>
        <taxon>Gunneridae</taxon>
        <taxon>Pentapetalae</taxon>
        <taxon>rosids</taxon>
        <taxon>fabids</taxon>
        <taxon>Rosales</taxon>
        <taxon>Moraceae</taxon>
        <taxon>Moreae</taxon>
        <taxon>Morus</taxon>
    </lineage>
</organism>
<feature type="region of interest" description="Disordered" evidence="1">
    <location>
        <begin position="167"/>
        <end position="210"/>
    </location>
</feature>
<gene>
    <name evidence="2" type="ORF">L484_010234</name>
</gene>
<dbReference type="AlphaFoldDB" id="W9R4E7"/>
<accession>W9R4E7</accession>
<protein>
    <submittedName>
        <fullName evidence="2">Uncharacterized protein</fullName>
    </submittedName>
</protein>
<sequence length="210" mass="23248">MGVRYQPICTLPGFVPSVEEVWVWVEVRVSYRERASHRRSGSSFAEGIATVVHGGGRRLSSLLESGPSHDGGGFVPPVVGKMRRIWNTRGVFRGGDFGALRWLGGRSWVAKALRRTIEEDRQRRNVYHQVENSPDKIDHPFGFQAPNRFKSAKNGATTLYTTTTNEKPTTIRVGGPNFTTGRSATHPKAMPELQPASALQEPSHSLQLSL</sequence>
<reference evidence="3" key="1">
    <citation type="submission" date="2013-01" db="EMBL/GenBank/DDBJ databases">
        <title>Draft Genome Sequence of a Mulberry Tree, Morus notabilis C.K. Schneid.</title>
        <authorList>
            <person name="He N."/>
            <person name="Zhao S."/>
        </authorList>
    </citation>
    <scope>NUCLEOTIDE SEQUENCE</scope>
</reference>
<name>W9R4E7_9ROSA</name>
<evidence type="ECO:0000256" key="1">
    <source>
        <dbReference type="SAM" id="MobiDB-lite"/>
    </source>
</evidence>